<evidence type="ECO:0000313" key="10">
    <source>
        <dbReference type="Proteomes" id="UP001220964"/>
    </source>
</evidence>
<evidence type="ECO:0000259" key="8">
    <source>
        <dbReference type="Pfam" id="PF06808"/>
    </source>
</evidence>
<reference evidence="9" key="1">
    <citation type="submission" date="2023-03" db="EMBL/GenBank/DDBJ databases">
        <title>Multiphase analysis and comparison of six strains from genera Psychromarinibacter, Lutimaribacter, and Maritimibacter, including a novel species: Psychromarinibacter sediminicola sp. nov.</title>
        <authorList>
            <person name="Wang Y.-H."/>
            <person name="Ye M.-Q."/>
            <person name="Du Z.-J."/>
        </authorList>
    </citation>
    <scope>NUCLEOTIDE SEQUENCE</scope>
    <source>
        <strain evidence="9">C21-152</strain>
    </source>
</reference>
<evidence type="ECO:0000256" key="7">
    <source>
        <dbReference type="RuleBase" id="RU369079"/>
    </source>
</evidence>
<keyword evidence="5 7" id="KW-1133">Transmembrane helix</keyword>
<dbReference type="Proteomes" id="UP001220964">
    <property type="component" value="Unassembled WGS sequence"/>
</dbReference>
<dbReference type="PIRSF" id="PIRSF006066">
    <property type="entry name" value="HI0050"/>
    <property type="match status" value="1"/>
</dbReference>
<comment type="caution">
    <text evidence="9">The sequence shown here is derived from an EMBL/GenBank/DDBJ whole genome shotgun (WGS) entry which is preliminary data.</text>
</comment>
<evidence type="ECO:0000256" key="5">
    <source>
        <dbReference type="ARBA" id="ARBA00022989"/>
    </source>
</evidence>
<dbReference type="GO" id="GO:0005886">
    <property type="term" value="C:plasma membrane"/>
    <property type="evidence" value="ECO:0007669"/>
    <property type="project" value="UniProtKB-SubCell"/>
</dbReference>
<dbReference type="AlphaFoldDB" id="A0AAE3T7R7"/>
<dbReference type="InterPro" id="IPR004681">
    <property type="entry name" value="TRAP_DctM"/>
</dbReference>
<evidence type="ECO:0000256" key="4">
    <source>
        <dbReference type="ARBA" id="ARBA00022692"/>
    </source>
</evidence>
<keyword evidence="2" id="KW-1003">Cell membrane</keyword>
<dbReference type="RefSeq" id="WP_275565452.1">
    <property type="nucleotide sequence ID" value="NZ_JARGYC010000002.1"/>
</dbReference>
<feature type="transmembrane region" description="Helical" evidence="7">
    <location>
        <begin position="375"/>
        <end position="393"/>
    </location>
</feature>
<evidence type="ECO:0000256" key="2">
    <source>
        <dbReference type="ARBA" id="ARBA00022475"/>
    </source>
</evidence>
<feature type="transmembrane region" description="Helical" evidence="7">
    <location>
        <begin position="51"/>
        <end position="77"/>
    </location>
</feature>
<feature type="transmembrane region" description="Helical" evidence="7">
    <location>
        <begin position="221"/>
        <end position="244"/>
    </location>
</feature>
<keyword evidence="7" id="KW-0813">Transport</keyword>
<comment type="subcellular location">
    <subcellularLocation>
        <location evidence="1 7">Cell inner membrane</location>
        <topology evidence="1 7">Multi-pass membrane protein</topology>
    </subcellularLocation>
</comment>
<evidence type="ECO:0000313" key="9">
    <source>
        <dbReference type="EMBL" id="MDF0599304.1"/>
    </source>
</evidence>
<protein>
    <recommendedName>
        <fullName evidence="7">TRAP transporter large permease protein</fullName>
    </recommendedName>
</protein>
<keyword evidence="3 7" id="KW-0997">Cell inner membrane</keyword>
<comment type="function">
    <text evidence="7">Part of the tripartite ATP-independent periplasmic (TRAP) transport system.</text>
</comment>
<feature type="transmembrane region" description="Helical" evidence="7">
    <location>
        <begin position="350"/>
        <end position="369"/>
    </location>
</feature>
<feature type="transmembrane region" description="Helical" evidence="7">
    <location>
        <begin position="276"/>
        <end position="296"/>
    </location>
</feature>
<feature type="transmembrane region" description="Helical" evidence="7">
    <location>
        <begin position="6"/>
        <end position="39"/>
    </location>
</feature>
<dbReference type="NCBIfam" id="TIGR00786">
    <property type="entry name" value="dctM"/>
    <property type="match status" value="1"/>
</dbReference>
<keyword evidence="6 7" id="KW-0472">Membrane</keyword>
<dbReference type="GO" id="GO:0022857">
    <property type="term" value="F:transmembrane transporter activity"/>
    <property type="evidence" value="ECO:0007669"/>
    <property type="project" value="UniProtKB-UniRule"/>
</dbReference>
<feature type="domain" description="TRAP C4-dicarboxylate transport system permease DctM subunit" evidence="8">
    <location>
        <begin position="12"/>
        <end position="424"/>
    </location>
</feature>
<dbReference type="PANTHER" id="PTHR33362:SF5">
    <property type="entry name" value="C4-DICARBOXYLATE TRAP TRANSPORTER LARGE PERMEASE PROTEIN DCTM"/>
    <property type="match status" value="1"/>
</dbReference>
<keyword evidence="4 7" id="KW-0812">Transmembrane</keyword>
<dbReference type="InterPro" id="IPR010656">
    <property type="entry name" value="DctM"/>
</dbReference>
<dbReference type="EMBL" id="JARGYC010000002">
    <property type="protein sequence ID" value="MDF0599304.1"/>
    <property type="molecule type" value="Genomic_DNA"/>
</dbReference>
<name>A0AAE3T7R7_9RHOB</name>
<proteinExistence type="inferred from homology"/>
<feature type="transmembrane region" description="Helical" evidence="7">
    <location>
        <begin position="97"/>
        <end position="130"/>
    </location>
</feature>
<dbReference type="Pfam" id="PF06808">
    <property type="entry name" value="DctM"/>
    <property type="match status" value="1"/>
</dbReference>
<keyword evidence="10" id="KW-1185">Reference proteome</keyword>
<sequence length="432" mass="46261">MLSPEIAGLIGFIILFGLIALRMPIAFAMGIVGFGGFWYMTSWTAVTNRMASVVFELLSNFTFGVLPLFLLMAQVTFKSGIGKDLYDLAARWLGHRPGGLAMATVFGCAGFAAVSASSIATAATFGLVALPEMKRYKYSPKLATGCIAAGGTIGSLIPPSGILIIYGILTESSIGKLFLAGLIPGILEAFVYVMVIALMCWRDPKLGPPAPKASMRERLRAFLKVGEITLLIVLVLGGLMIGWFTPTEAAAIGSGGAILITVLRGRLSWPQFRDAVVSTLTTSGFIFTILIMAFMLNGFVALTNIPYAITDFVQSLAFPAWGVVLVIMVIYFFLGMVLDTAGMMALTVPIFFPIVQALGVDPIWFGILVVRAMEVAMITPPIGITVYVMSGIAPDVPLTTIFKGIIPFVIADLIHIALLFMFPMIVLFLVTL</sequence>
<feature type="transmembrane region" description="Helical" evidence="7">
    <location>
        <begin position="142"/>
        <end position="166"/>
    </location>
</feature>
<gene>
    <name evidence="9" type="ORF">P1J78_01035</name>
</gene>
<organism evidence="9 10">
    <name type="scientific">Psychromarinibacter sediminicola</name>
    <dbReference type="NCBI Taxonomy" id="3033385"/>
    <lineage>
        <taxon>Bacteria</taxon>
        <taxon>Pseudomonadati</taxon>
        <taxon>Pseudomonadota</taxon>
        <taxon>Alphaproteobacteria</taxon>
        <taxon>Rhodobacterales</taxon>
        <taxon>Paracoccaceae</taxon>
        <taxon>Psychromarinibacter</taxon>
    </lineage>
</organism>
<feature type="transmembrane region" description="Helical" evidence="7">
    <location>
        <begin position="316"/>
        <end position="338"/>
    </location>
</feature>
<accession>A0AAE3T7R7</accession>
<feature type="transmembrane region" description="Helical" evidence="7">
    <location>
        <begin position="405"/>
        <end position="430"/>
    </location>
</feature>
<evidence type="ECO:0000256" key="3">
    <source>
        <dbReference type="ARBA" id="ARBA00022519"/>
    </source>
</evidence>
<comment type="similarity">
    <text evidence="7">Belongs to the TRAP transporter large permease family.</text>
</comment>
<evidence type="ECO:0000256" key="6">
    <source>
        <dbReference type="ARBA" id="ARBA00023136"/>
    </source>
</evidence>
<evidence type="ECO:0000256" key="1">
    <source>
        <dbReference type="ARBA" id="ARBA00004429"/>
    </source>
</evidence>
<dbReference type="PANTHER" id="PTHR33362">
    <property type="entry name" value="SIALIC ACID TRAP TRANSPORTER PERMEASE PROTEIN SIAT-RELATED"/>
    <property type="match status" value="1"/>
</dbReference>
<feature type="transmembrane region" description="Helical" evidence="7">
    <location>
        <begin position="178"/>
        <end position="201"/>
    </location>
</feature>
<comment type="subunit">
    <text evidence="7">The complex comprises the extracytoplasmic solute receptor protein and the two transmembrane proteins.</text>
</comment>